<dbReference type="InParanoid" id="A0A1X7U960"/>
<protein>
    <submittedName>
        <fullName evidence="1">Uncharacterized protein</fullName>
    </submittedName>
</protein>
<proteinExistence type="predicted"/>
<accession>A0A1X7U960</accession>
<evidence type="ECO:0000313" key="1">
    <source>
        <dbReference type="EnsemblMetazoa" id="Aqu2.1.23996_001"/>
    </source>
</evidence>
<name>A0A1X7U960_AMPQE</name>
<dbReference type="AlphaFoldDB" id="A0A1X7U960"/>
<dbReference type="EnsemblMetazoa" id="Aqu2.1.23996_001">
    <property type="protein sequence ID" value="Aqu2.1.23996_001"/>
    <property type="gene ID" value="Aqu2.1.23996"/>
</dbReference>
<organism evidence="1">
    <name type="scientific">Amphimedon queenslandica</name>
    <name type="common">Sponge</name>
    <dbReference type="NCBI Taxonomy" id="400682"/>
    <lineage>
        <taxon>Eukaryota</taxon>
        <taxon>Metazoa</taxon>
        <taxon>Porifera</taxon>
        <taxon>Demospongiae</taxon>
        <taxon>Heteroscleromorpha</taxon>
        <taxon>Haplosclerida</taxon>
        <taxon>Niphatidae</taxon>
        <taxon>Amphimedon</taxon>
    </lineage>
</organism>
<reference evidence="1" key="1">
    <citation type="submission" date="2017-05" db="UniProtKB">
        <authorList>
            <consortium name="EnsemblMetazoa"/>
        </authorList>
    </citation>
    <scope>IDENTIFICATION</scope>
</reference>
<sequence length="104" mass="12004">ELHLVVPTLDKEMDQFCWTMSSVLEVNLTLQTVHTLQITTVVTLKMQESDVLFVHLVLCALLVDQARMREEWNYVKMEGGVQCVMTSGIQLMLVLYVDSWDMIQ</sequence>